<sequence length="390" mass="43617">MDCRRLRDRRRNVWARIAVARYEHVSSRRVAPTYRNGCPAQTCGGRQSQRGRHRLLPVPRCRLERDRGRIRSWRCSMREGLSRNLKSIFAGEEAAIVTDDWRLAEWLAVRDIPAMTFDEIGAGDIEVPKRALAVPLDWDRVPSRQALRDTWSATSVLWLPLASFSSDLDTAKYSVEMFSEVDVSRSVAMNRRVITRLLMVHEEITMTGPDTALKVRLPDTLHAVGRTRVALLDDEYSTLGNYFEVGMSPTDMAGRIDASMSVSEVVRVDSVLVAKHREMRRESASSFWAAADVAEALRKVCPFQVTIEDNRIVDGFGEWAKAIHTLSGPQYHYALTEVAIGTGALPLGRVEWGLNSVLNEGATGIHIGVGNGLNGVHFDFISTEARLDGI</sequence>
<dbReference type="PATRIC" id="fig|1031711.3.peg.391"/>
<evidence type="ECO:0000259" key="1">
    <source>
        <dbReference type="Pfam" id="PF26231"/>
    </source>
</evidence>
<evidence type="ECO:0000313" key="2">
    <source>
        <dbReference type="EMBL" id="AEG67710.1"/>
    </source>
</evidence>
<dbReference type="AlphaFoldDB" id="F6G715"/>
<gene>
    <name evidence="2" type="ordered locus">RSPO_c00406</name>
</gene>
<dbReference type="EMBL" id="CP002819">
    <property type="protein sequence ID" value="AEG67710.1"/>
    <property type="molecule type" value="Genomic_DNA"/>
</dbReference>
<evidence type="ECO:0000313" key="3">
    <source>
        <dbReference type="Proteomes" id="UP000007953"/>
    </source>
</evidence>
<protein>
    <recommendedName>
        <fullName evidence="1">Crocagin biosynthetic protein CgnE/B domain-containing protein</fullName>
    </recommendedName>
</protein>
<proteinExistence type="predicted"/>
<dbReference type="Pfam" id="PF26231">
    <property type="entry name" value="CgnE_B"/>
    <property type="match status" value="1"/>
</dbReference>
<dbReference type="InterPro" id="IPR058799">
    <property type="entry name" value="CgnE_B"/>
</dbReference>
<dbReference type="HOGENOM" id="CLU_885278_0_0_4"/>
<organism evidence="2 3">
    <name type="scientific">Ralstonia solanacearum (strain Po82)</name>
    <dbReference type="NCBI Taxonomy" id="1031711"/>
    <lineage>
        <taxon>Bacteria</taxon>
        <taxon>Pseudomonadati</taxon>
        <taxon>Pseudomonadota</taxon>
        <taxon>Betaproteobacteria</taxon>
        <taxon>Burkholderiales</taxon>
        <taxon>Burkholderiaceae</taxon>
        <taxon>Ralstonia</taxon>
        <taxon>Ralstonia solanacearum species complex</taxon>
    </lineage>
</organism>
<dbReference type="KEGG" id="rsn:RSPO_c00406"/>
<accession>F6G715</accession>
<reference evidence="2 3" key="1">
    <citation type="journal article" date="2011" name="J. Bacteriol.">
        <title>Complete genome sequence of the plant pathogen Ralstonia solanacearum strain Po82.</title>
        <authorList>
            <person name="Xu J."/>
            <person name="Zheng H.J."/>
            <person name="Liu L."/>
            <person name="Pan Z.C."/>
            <person name="Prior P."/>
            <person name="Tang B."/>
            <person name="Xu J.S."/>
            <person name="Zhang H."/>
            <person name="Tian Q."/>
            <person name="Zhang L.Q."/>
            <person name="Feng J."/>
        </authorList>
    </citation>
    <scope>NUCLEOTIDE SEQUENCE [LARGE SCALE GENOMIC DNA]</scope>
    <source>
        <strain evidence="2 3">Po82</strain>
    </source>
</reference>
<dbReference type="Proteomes" id="UP000007953">
    <property type="component" value="Chromosome"/>
</dbReference>
<name>F6G715_RALS8</name>
<feature type="domain" description="Crocagin biosynthetic protein CgnE/B" evidence="1">
    <location>
        <begin position="92"/>
        <end position="387"/>
    </location>
</feature>